<dbReference type="Proteomes" id="UP001158576">
    <property type="component" value="Chromosome PAR"/>
</dbReference>
<proteinExistence type="predicted"/>
<sequence>MGIARKTTALKPVKLTKMLRNLSLREGEQLQIERDVFDEDGLVFLELATATTDDYTRGLASCITKDGVDKFFLEDDYGGPHVAAHSSATNVDTNRPAAASSPTNAALDALIASSDPDLFCQIDPDTNTNDVFTLPNASFINTLPEVPAIRRSQRVRKSTRKPDFAYY</sequence>
<protein>
    <submittedName>
        <fullName evidence="1">Oidioi.mRNA.OKI2018_I69.PAR.g12801.t1.cds</fullName>
    </submittedName>
    <submittedName>
        <fullName evidence="2">Oidioi.mRNA.OKI2018_I69.chr1.g983.t1.cds</fullName>
    </submittedName>
</protein>
<accession>A0ABN7SQS0</accession>
<dbReference type="EMBL" id="OU015568">
    <property type="protein sequence ID" value="CAG5090992.1"/>
    <property type="molecule type" value="Genomic_DNA"/>
</dbReference>
<keyword evidence="3" id="KW-1185">Reference proteome</keyword>
<reference evidence="2 3" key="1">
    <citation type="submission" date="2021-04" db="EMBL/GenBank/DDBJ databases">
        <authorList>
            <person name="Bliznina A."/>
        </authorList>
    </citation>
    <scope>NUCLEOTIDE SEQUENCE [LARGE SCALE GENOMIC DNA]</scope>
</reference>
<gene>
    <name evidence="1" type="ORF">OKIOD_LOCUS4359</name>
    <name evidence="2" type="ORF">OKIOD_LOCUS9748</name>
</gene>
<evidence type="ECO:0000313" key="2">
    <source>
        <dbReference type="EMBL" id="CAG5103882.1"/>
    </source>
</evidence>
<evidence type="ECO:0000313" key="3">
    <source>
        <dbReference type="Proteomes" id="UP001158576"/>
    </source>
</evidence>
<name>A0ABN7SQS0_OIKDI</name>
<dbReference type="EMBL" id="OU015566">
    <property type="protein sequence ID" value="CAG5103882.1"/>
    <property type="molecule type" value="Genomic_DNA"/>
</dbReference>
<evidence type="ECO:0000313" key="1">
    <source>
        <dbReference type="EMBL" id="CAG5090992.1"/>
    </source>
</evidence>
<dbReference type="Proteomes" id="UP001158576">
    <property type="component" value="Chromosome 1"/>
</dbReference>
<organism evidence="2 3">
    <name type="scientific">Oikopleura dioica</name>
    <name type="common">Tunicate</name>
    <dbReference type="NCBI Taxonomy" id="34765"/>
    <lineage>
        <taxon>Eukaryota</taxon>
        <taxon>Metazoa</taxon>
        <taxon>Chordata</taxon>
        <taxon>Tunicata</taxon>
        <taxon>Appendicularia</taxon>
        <taxon>Copelata</taxon>
        <taxon>Oikopleuridae</taxon>
        <taxon>Oikopleura</taxon>
    </lineage>
</organism>